<dbReference type="EMBL" id="CM042012">
    <property type="protein sequence ID" value="KAI3752963.1"/>
    <property type="molecule type" value="Genomic_DNA"/>
</dbReference>
<organism evidence="1 2">
    <name type="scientific">Cichorium intybus</name>
    <name type="common">Chicory</name>
    <dbReference type="NCBI Taxonomy" id="13427"/>
    <lineage>
        <taxon>Eukaryota</taxon>
        <taxon>Viridiplantae</taxon>
        <taxon>Streptophyta</taxon>
        <taxon>Embryophyta</taxon>
        <taxon>Tracheophyta</taxon>
        <taxon>Spermatophyta</taxon>
        <taxon>Magnoliopsida</taxon>
        <taxon>eudicotyledons</taxon>
        <taxon>Gunneridae</taxon>
        <taxon>Pentapetalae</taxon>
        <taxon>asterids</taxon>
        <taxon>campanulids</taxon>
        <taxon>Asterales</taxon>
        <taxon>Asteraceae</taxon>
        <taxon>Cichorioideae</taxon>
        <taxon>Cichorieae</taxon>
        <taxon>Cichoriinae</taxon>
        <taxon>Cichorium</taxon>
    </lineage>
</organism>
<protein>
    <submittedName>
        <fullName evidence="1">Uncharacterized protein</fullName>
    </submittedName>
</protein>
<proteinExistence type="predicted"/>
<accession>A0ACB9E1W3</accession>
<evidence type="ECO:0000313" key="2">
    <source>
        <dbReference type="Proteomes" id="UP001055811"/>
    </source>
</evidence>
<reference evidence="1 2" key="2">
    <citation type="journal article" date="2022" name="Mol. Ecol. Resour.">
        <title>The genomes of chicory, endive, great burdock and yacon provide insights into Asteraceae paleo-polyploidization history and plant inulin production.</title>
        <authorList>
            <person name="Fan W."/>
            <person name="Wang S."/>
            <person name="Wang H."/>
            <person name="Wang A."/>
            <person name="Jiang F."/>
            <person name="Liu H."/>
            <person name="Zhao H."/>
            <person name="Xu D."/>
            <person name="Zhang Y."/>
        </authorList>
    </citation>
    <scope>NUCLEOTIDE SEQUENCE [LARGE SCALE GENOMIC DNA]</scope>
    <source>
        <strain evidence="2">cv. Punajuju</strain>
        <tissue evidence="1">Leaves</tissue>
    </source>
</reference>
<keyword evidence="2" id="KW-1185">Reference proteome</keyword>
<reference evidence="2" key="1">
    <citation type="journal article" date="2022" name="Mol. Ecol. Resour.">
        <title>The genomes of chicory, endive, great burdock and yacon provide insights into Asteraceae palaeo-polyploidization history and plant inulin production.</title>
        <authorList>
            <person name="Fan W."/>
            <person name="Wang S."/>
            <person name="Wang H."/>
            <person name="Wang A."/>
            <person name="Jiang F."/>
            <person name="Liu H."/>
            <person name="Zhao H."/>
            <person name="Xu D."/>
            <person name="Zhang Y."/>
        </authorList>
    </citation>
    <scope>NUCLEOTIDE SEQUENCE [LARGE SCALE GENOMIC DNA]</scope>
    <source>
        <strain evidence="2">cv. Punajuju</strain>
    </source>
</reference>
<name>A0ACB9E1W3_CICIN</name>
<sequence>MTLKFLVDKKAQKVLFAEATKEFLDFLFHIFSLPLGSLIQLLGSKQMVGCLGELKESIENFDQTYLQPGIDKDVIFDPKMAFNGNMFLLSNDAFVDDKPAKSKTLYRCSSKVKDVSSDSEDSYDDDDDDDDYGSCRDHVTEHPNAVCPSCCYLMNVPLTYVRPPNMDTSVVKNALKNKRIPTCVSRQPKMDTAVVKEEAVKKKKLTGGYVKDVVTYMVMDNLVVKPMSTISSITLINSFGVKDLSILEEKTLPFGNDEALKLLKASLMTDQVLTTLFRQNV</sequence>
<gene>
    <name evidence="1" type="ORF">L2E82_25006</name>
</gene>
<comment type="caution">
    <text evidence="1">The sequence shown here is derived from an EMBL/GenBank/DDBJ whole genome shotgun (WGS) entry which is preliminary data.</text>
</comment>
<dbReference type="Proteomes" id="UP001055811">
    <property type="component" value="Linkage Group LG04"/>
</dbReference>
<evidence type="ECO:0000313" key="1">
    <source>
        <dbReference type="EMBL" id="KAI3752963.1"/>
    </source>
</evidence>